<dbReference type="SMART" id="SM00194">
    <property type="entry name" value="PTPc"/>
    <property type="match status" value="1"/>
</dbReference>
<dbReference type="InterPro" id="IPR003595">
    <property type="entry name" value="Tyr_Pase_cat"/>
</dbReference>
<organism evidence="12 14">
    <name type="scientific">Rotaria magnacalcarata</name>
    <dbReference type="NCBI Taxonomy" id="392030"/>
    <lineage>
        <taxon>Eukaryota</taxon>
        <taxon>Metazoa</taxon>
        <taxon>Spiralia</taxon>
        <taxon>Gnathifera</taxon>
        <taxon>Rotifera</taxon>
        <taxon>Eurotatoria</taxon>
        <taxon>Bdelloidea</taxon>
        <taxon>Philodinida</taxon>
        <taxon>Philodinidae</taxon>
        <taxon>Rotaria</taxon>
    </lineage>
</organism>
<dbReference type="GO" id="GO:0046426">
    <property type="term" value="P:negative regulation of receptor signaling pathway via JAK-STAT"/>
    <property type="evidence" value="ECO:0007669"/>
    <property type="project" value="TreeGrafter"/>
</dbReference>
<feature type="domain" description="Tyrosine specific protein phosphatases" evidence="11">
    <location>
        <begin position="195"/>
        <end position="274"/>
    </location>
</feature>
<dbReference type="EC" id="3.1.3.48" evidence="3"/>
<keyword evidence="9" id="KW-0812">Transmembrane</keyword>
<feature type="region of interest" description="Disordered" evidence="8">
    <location>
        <begin position="357"/>
        <end position="398"/>
    </location>
</feature>
<evidence type="ECO:0000256" key="3">
    <source>
        <dbReference type="ARBA" id="ARBA00013064"/>
    </source>
</evidence>
<dbReference type="GO" id="GO:0012505">
    <property type="term" value="C:endomembrane system"/>
    <property type="evidence" value="ECO:0007669"/>
    <property type="project" value="UniProtKB-SubCell"/>
</dbReference>
<dbReference type="InterPro" id="IPR000242">
    <property type="entry name" value="PTP_cat"/>
</dbReference>
<evidence type="ECO:0000313" key="14">
    <source>
        <dbReference type="Proteomes" id="UP000663887"/>
    </source>
</evidence>
<evidence type="ECO:0000256" key="5">
    <source>
        <dbReference type="ARBA" id="ARBA00022801"/>
    </source>
</evidence>
<evidence type="ECO:0000313" key="13">
    <source>
        <dbReference type="EMBL" id="CAF3880783.1"/>
    </source>
</evidence>
<dbReference type="InterPro" id="IPR000387">
    <property type="entry name" value="Tyr_Pase_dom"/>
</dbReference>
<evidence type="ECO:0000256" key="4">
    <source>
        <dbReference type="ARBA" id="ARBA00022553"/>
    </source>
</evidence>
<dbReference type="PRINTS" id="PR00111">
    <property type="entry name" value="ABHYDROLASE"/>
</dbReference>
<comment type="subcellular location">
    <subcellularLocation>
        <location evidence="1">Endomembrane system</location>
    </subcellularLocation>
</comment>
<evidence type="ECO:0000259" key="11">
    <source>
        <dbReference type="PROSITE" id="PS50056"/>
    </source>
</evidence>
<dbReference type="GO" id="GO:0070373">
    <property type="term" value="P:negative regulation of ERK1 and ERK2 cascade"/>
    <property type="evidence" value="ECO:0007669"/>
    <property type="project" value="TreeGrafter"/>
</dbReference>
<dbReference type="SMART" id="SM00404">
    <property type="entry name" value="PTPc_motif"/>
    <property type="match status" value="1"/>
</dbReference>
<feature type="compositionally biased region" description="Polar residues" evidence="8">
    <location>
        <begin position="357"/>
        <end position="379"/>
    </location>
</feature>
<dbReference type="InterPro" id="IPR029021">
    <property type="entry name" value="Prot-tyrosine_phosphatase-like"/>
</dbReference>
<dbReference type="GO" id="GO:0005634">
    <property type="term" value="C:nucleus"/>
    <property type="evidence" value="ECO:0007669"/>
    <property type="project" value="TreeGrafter"/>
</dbReference>
<gene>
    <name evidence="13" type="ORF">UXM345_LOCUS9459</name>
    <name evidence="12" type="ORF">XDN619_LOCUS492</name>
</gene>
<name>A0A816LKX8_9BILA</name>
<dbReference type="EMBL" id="CAJOBF010000864">
    <property type="protein sequence ID" value="CAF3880783.1"/>
    <property type="molecule type" value="Genomic_DNA"/>
</dbReference>
<evidence type="ECO:0000256" key="8">
    <source>
        <dbReference type="SAM" id="MobiDB-lite"/>
    </source>
</evidence>
<dbReference type="AlphaFoldDB" id="A0A816LKX8"/>
<dbReference type="PRINTS" id="PR00700">
    <property type="entry name" value="PRTYPHPHTASE"/>
</dbReference>
<keyword evidence="9" id="KW-1133">Transmembrane helix</keyword>
<dbReference type="PROSITE" id="PS00383">
    <property type="entry name" value="TYR_PHOSPHATASE_1"/>
    <property type="match status" value="1"/>
</dbReference>
<dbReference type="Gene3D" id="3.40.50.1820">
    <property type="entry name" value="alpha/beta hydrolase"/>
    <property type="match status" value="1"/>
</dbReference>
<dbReference type="SUPFAM" id="SSF53474">
    <property type="entry name" value="alpha/beta-Hydrolases"/>
    <property type="match status" value="1"/>
</dbReference>
<feature type="transmembrane region" description="Helical" evidence="9">
    <location>
        <begin position="582"/>
        <end position="603"/>
    </location>
</feature>
<keyword evidence="7 9" id="KW-0472">Membrane</keyword>
<feature type="transmembrane region" description="Helical" evidence="9">
    <location>
        <begin position="451"/>
        <end position="470"/>
    </location>
</feature>
<keyword evidence="4" id="KW-0597">Phosphoprotein</keyword>
<keyword evidence="6" id="KW-0904">Protein phosphatase</keyword>
<keyword evidence="5" id="KW-0378">Hydrolase</keyword>
<dbReference type="Gene3D" id="3.90.190.10">
    <property type="entry name" value="Protein tyrosine phosphatase superfamily"/>
    <property type="match status" value="1"/>
</dbReference>
<dbReference type="EMBL" id="CAJNRG010000023">
    <property type="protein sequence ID" value="CAF1943229.1"/>
    <property type="molecule type" value="Genomic_DNA"/>
</dbReference>
<dbReference type="InterPro" id="IPR051985">
    <property type="entry name" value="NR_tyrosine_phosphatase"/>
</dbReference>
<accession>A0A816LKX8</accession>
<dbReference type="Pfam" id="PF00561">
    <property type="entry name" value="Abhydrolase_1"/>
    <property type="match status" value="1"/>
</dbReference>
<dbReference type="InterPro" id="IPR029058">
    <property type="entry name" value="AB_hydrolase_fold"/>
</dbReference>
<evidence type="ECO:0000259" key="10">
    <source>
        <dbReference type="PROSITE" id="PS50055"/>
    </source>
</evidence>
<evidence type="ECO:0000256" key="9">
    <source>
        <dbReference type="SAM" id="Phobius"/>
    </source>
</evidence>
<dbReference type="InterPro" id="IPR000073">
    <property type="entry name" value="AB_hydrolase_1"/>
</dbReference>
<dbReference type="GO" id="GO:0004726">
    <property type="term" value="F:non-membrane spanning protein tyrosine phosphatase activity"/>
    <property type="evidence" value="ECO:0007669"/>
    <property type="project" value="TreeGrafter"/>
</dbReference>
<dbReference type="GO" id="GO:0005737">
    <property type="term" value="C:cytoplasm"/>
    <property type="evidence" value="ECO:0007669"/>
    <property type="project" value="TreeGrafter"/>
</dbReference>
<evidence type="ECO:0000313" key="12">
    <source>
        <dbReference type="EMBL" id="CAF1943229.1"/>
    </source>
</evidence>
<proteinExistence type="inferred from homology"/>
<protein>
    <recommendedName>
        <fullName evidence="3">protein-tyrosine-phosphatase</fullName>
        <ecNumber evidence="3">3.1.3.48</ecNumber>
    </recommendedName>
</protein>
<dbReference type="PANTHER" id="PTHR46047:SF3">
    <property type="entry name" value="TYROSINE-PROTEIN PHOSPHATASE NON-RECEPTOR TYPE 61F"/>
    <property type="match status" value="1"/>
</dbReference>
<dbReference type="Proteomes" id="UP000663842">
    <property type="component" value="Unassembled WGS sequence"/>
</dbReference>
<dbReference type="GO" id="GO:0019901">
    <property type="term" value="F:protein kinase binding"/>
    <property type="evidence" value="ECO:0007669"/>
    <property type="project" value="TreeGrafter"/>
</dbReference>
<evidence type="ECO:0000256" key="7">
    <source>
        <dbReference type="ARBA" id="ARBA00023136"/>
    </source>
</evidence>
<dbReference type="PROSITE" id="PS50056">
    <property type="entry name" value="TYR_PHOSPHATASE_2"/>
    <property type="match status" value="1"/>
</dbReference>
<comment type="similarity">
    <text evidence="2">Belongs to the protein-tyrosine phosphatase family. Non-receptor class 1 subfamily.</text>
</comment>
<dbReference type="SUPFAM" id="SSF52799">
    <property type="entry name" value="(Phosphotyrosine protein) phosphatases II"/>
    <property type="match status" value="1"/>
</dbReference>
<dbReference type="InterPro" id="IPR016130">
    <property type="entry name" value="Tyr_Pase_AS"/>
</dbReference>
<sequence>MSNIEEEFLKIEKECAWNTIFNKIATDHYTKTSHKKYDTALFNMNRALNRFRDVLPYDDTRVCLTRGSNDYINANYVQVPAANRKYILTQGPLQATSGHFWQMVWEQNSRVIIMLTHLVEKGCNKCWLYYPDYQNDSEIIFDDVDLKVTFVSDRQYRYYTQRKFELINLSTGESRPIVHWSDFDWPDHGAPKNPGPFLQLLGDVRHCGAFDVRYGPPILHCSAGIGRSGTFVLVDSILKTLAHTQTPSAVSLMDVLAHIRMQRYGLIQTPEQLRFSYIAVIAGLKNLNEIEQTEGSFIECSFNLSSDSESDGDDENNFNSKRYPKVCRRQDNVMPNGRLSDVLDDINCELIKRVDSNASSYQPSPKSTRRLQSLSGSKLSSEDLKQLSPPSKIVTPHDVETSLRLRQERLTRNDAIEKKVNEMKTKLHEQSSSMFTNNDGTSLFKLLTTKYRRPVFIGILTLFTGSLMLYKQALFVQFYYKFSLCRAGLTKHSLAVDEHGLAAFSYSEKGSRVQGKPSIVFVHGVSSNKDTWIPIIKHIPNHYHCITIDLPGHGETVGLNEDRYSIDKFVEKLKLFFDKMHLTENICIIGASMGGAIVAMFAVKYPEYVSMMCLLAPPANEQYETDLIRKIKSGDSTALIPETPEQLRDMINELTVKQVNMPGFFINGFLDLRLRCLNEHKKVLNSLIEDEKMFTTERHLQLKHAHCPTLVLWGRQDKLYIAAGADYFCKLLPNAKSIILDECGHFMAIDKPQEVAECIVIFHDENFQRK</sequence>
<dbReference type="Pfam" id="PF00102">
    <property type="entry name" value="Y_phosphatase"/>
    <property type="match status" value="1"/>
</dbReference>
<dbReference type="PANTHER" id="PTHR46047">
    <property type="entry name" value="TYROSINE-PROTEIN PHOSPHATASE NON-RECEPTOR TYPE 61F"/>
    <property type="match status" value="1"/>
</dbReference>
<reference evidence="12" key="1">
    <citation type="submission" date="2021-02" db="EMBL/GenBank/DDBJ databases">
        <authorList>
            <person name="Nowell W R."/>
        </authorList>
    </citation>
    <scope>NUCLEOTIDE SEQUENCE</scope>
</reference>
<comment type="caution">
    <text evidence="12">The sequence shown here is derived from an EMBL/GenBank/DDBJ whole genome shotgun (WGS) entry which is preliminary data.</text>
</comment>
<evidence type="ECO:0000256" key="1">
    <source>
        <dbReference type="ARBA" id="ARBA00004308"/>
    </source>
</evidence>
<evidence type="ECO:0000256" key="2">
    <source>
        <dbReference type="ARBA" id="ARBA00009701"/>
    </source>
</evidence>
<dbReference type="PROSITE" id="PS50055">
    <property type="entry name" value="TYR_PHOSPHATASE_PTP"/>
    <property type="match status" value="1"/>
</dbReference>
<dbReference type="Proteomes" id="UP000663887">
    <property type="component" value="Unassembled WGS sequence"/>
</dbReference>
<feature type="domain" description="Tyrosine-protein phosphatase" evidence="10">
    <location>
        <begin position="4"/>
        <end position="283"/>
    </location>
</feature>
<evidence type="ECO:0000256" key="6">
    <source>
        <dbReference type="ARBA" id="ARBA00022912"/>
    </source>
</evidence>